<keyword evidence="1" id="KW-0732">Signal</keyword>
<dbReference type="AGR" id="WB:WBGene00009898"/>
<evidence type="ECO:0000256" key="1">
    <source>
        <dbReference type="SAM" id="SignalP"/>
    </source>
</evidence>
<dbReference type="FunCoup" id="Q20615">
    <property type="interactions" value="1558"/>
</dbReference>
<dbReference type="EMBL" id="BX284602">
    <property type="protein sequence ID" value="CAA91387.1"/>
    <property type="molecule type" value="Genomic_DNA"/>
</dbReference>
<dbReference type="STRING" id="6239.F49E12.2.1"/>
<evidence type="ECO:0000313" key="2">
    <source>
        <dbReference type="EMBL" id="CAA91387.1"/>
    </source>
</evidence>
<dbReference type="PIR" id="T22447">
    <property type="entry name" value="T22447"/>
</dbReference>
<dbReference type="HOGENOM" id="CLU_135209_0_0_1"/>
<dbReference type="PeptideAtlas" id="Q20615"/>
<dbReference type="GeneID" id="186056"/>
<dbReference type="InParanoid" id="Q20615"/>
<reference evidence="2 3" key="1">
    <citation type="journal article" date="1998" name="Science">
        <title>Genome sequence of the nematode C. elegans: a platform for investigating biology.</title>
        <authorList>
            <consortium name="The C. elegans sequencing consortium"/>
            <person name="Sulson J.E."/>
            <person name="Waterston R."/>
        </authorList>
    </citation>
    <scope>NUCLEOTIDE SEQUENCE [LARGE SCALE GENOMIC DNA]</scope>
    <source>
        <strain evidence="2 3">Bristol N2</strain>
    </source>
</reference>
<dbReference type="WormBase" id="F49E12.2">
    <property type="protein sequence ID" value="CE03379"/>
    <property type="gene ID" value="WBGene00009898"/>
    <property type="gene designation" value="dod-23"/>
</dbReference>
<name>Q20615_CAEEL</name>
<evidence type="ECO:0000313" key="4">
    <source>
        <dbReference type="WormBase" id="F49E12.2"/>
    </source>
</evidence>
<feature type="chain" id="PRO_5004199031" evidence="1">
    <location>
        <begin position="23"/>
        <end position="168"/>
    </location>
</feature>
<organism evidence="2 3">
    <name type="scientific">Caenorhabditis elegans</name>
    <dbReference type="NCBI Taxonomy" id="6239"/>
    <lineage>
        <taxon>Eukaryota</taxon>
        <taxon>Metazoa</taxon>
        <taxon>Ecdysozoa</taxon>
        <taxon>Nematoda</taxon>
        <taxon>Chromadorea</taxon>
        <taxon>Rhabditida</taxon>
        <taxon>Rhabditina</taxon>
        <taxon>Rhabditomorpha</taxon>
        <taxon>Rhabditoidea</taxon>
        <taxon>Rhabditidae</taxon>
        <taxon>Peloderinae</taxon>
        <taxon>Caenorhabditis</taxon>
    </lineage>
</organism>
<dbReference type="Proteomes" id="UP000001940">
    <property type="component" value="Chromosome II"/>
</dbReference>
<dbReference type="PaxDb" id="6239-F49E12.2"/>
<keyword evidence="5" id="KW-1267">Proteomics identification</keyword>
<evidence type="ECO:0007829" key="5">
    <source>
        <dbReference type="PeptideAtlas" id="Q20615"/>
    </source>
</evidence>
<dbReference type="eggNOG" id="ENOG502TINU">
    <property type="taxonomic scope" value="Eukaryota"/>
</dbReference>
<feature type="signal peptide" evidence="1">
    <location>
        <begin position="1"/>
        <end position="22"/>
    </location>
</feature>
<dbReference type="AlphaFoldDB" id="Q20615"/>
<gene>
    <name evidence="2 4" type="primary">dod-23</name>
    <name evidence="2" type="ORF">CELE_F49E12.2</name>
    <name evidence="4" type="ORF">F49E12.2</name>
</gene>
<dbReference type="UCSC" id="F49E12.2">
    <property type="organism name" value="c. elegans"/>
</dbReference>
<keyword evidence="3" id="KW-1185">Reference proteome</keyword>
<sequence length="168" mass="19124">MSLVWKVAIVLVALLAVHEVSSSVHHRHHKKGIIHRDADEMIEFPKRSNDRLGETMIHGQIICHGTPLDYVRPYLSSKKYPRVIINICVSDDGGWYRLTTGNMFDLEGSVTFTVRHQCLMDKLPPMIQCAVPYYTTEVTIDLSSNTTYIGRSFELSKMEAYSSADCLY</sequence>
<protein>
    <submittedName>
        <fullName evidence="2">Downstream Of DAF-16 (Regulated by DAF-16)</fullName>
    </submittedName>
</protein>
<dbReference type="RefSeq" id="NP_495767.1">
    <property type="nucleotide sequence ID" value="NM_063366.4"/>
</dbReference>
<dbReference type="KEGG" id="cel:CELE_F49E12.2"/>
<dbReference type="OrthoDB" id="5783091at2759"/>
<dbReference type="Bgee" id="WBGene00009898">
    <property type="expression patterns" value="Expressed in adult organism and 3 other cell types or tissues"/>
</dbReference>
<proteinExistence type="evidence at protein level"/>
<evidence type="ECO:0000313" key="3">
    <source>
        <dbReference type="Proteomes" id="UP000001940"/>
    </source>
</evidence>
<dbReference type="CTD" id="186056"/>
<dbReference type="OMA" id="VHHRHHK"/>
<accession>Q20615</accession>